<dbReference type="InterPro" id="IPR027417">
    <property type="entry name" value="P-loop_NTPase"/>
</dbReference>
<dbReference type="OrthoDB" id="9786073at2"/>
<dbReference type="AlphaFoldDB" id="A0A1M6BN43"/>
<reference evidence="1 2" key="1">
    <citation type="submission" date="2016-11" db="EMBL/GenBank/DDBJ databases">
        <authorList>
            <person name="Jaros S."/>
            <person name="Januszkiewicz K."/>
            <person name="Wedrychowicz H."/>
        </authorList>
    </citation>
    <scope>NUCLEOTIDE SEQUENCE [LARGE SCALE GENOMIC DNA]</scope>
    <source>
        <strain evidence="1 2">DSM 14809</strain>
    </source>
</reference>
<dbReference type="EMBL" id="FQYQ01000002">
    <property type="protein sequence ID" value="SHI50149.1"/>
    <property type="molecule type" value="Genomic_DNA"/>
</dbReference>
<dbReference type="Gene3D" id="1.25.40.10">
    <property type="entry name" value="Tetratricopeptide repeat domain"/>
    <property type="match status" value="1"/>
</dbReference>
<accession>A0A1M6BN43</accession>
<dbReference type="SUPFAM" id="SSF48452">
    <property type="entry name" value="TPR-like"/>
    <property type="match status" value="1"/>
</dbReference>
<dbReference type="Gene3D" id="3.40.50.300">
    <property type="entry name" value="P-loop containing nucleotide triphosphate hydrolases"/>
    <property type="match status" value="1"/>
</dbReference>
<dbReference type="PANTHER" id="PTHR47691">
    <property type="entry name" value="REGULATOR-RELATED"/>
    <property type="match status" value="1"/>
</dbReference>
<sequence length="781" mass="88733">MGLCDFSSVMQTIKEYISDSRELSQTDLLYEVFATFINDEENSGYDFDIALVCKWFNGQKALTPKISRYYQERQMEDVLISDIRENVVPLFYDAAMCAEKIYDLLMLDDTISGTMKAHITEQFPCSDPEGIARLIGRTLYFTLQRNFVKHTDDTMLSIAEGKLSPAVSTYIIGSNPPLPCKYFVGRKSEIKNIRDVLTGSGKVFLHGIAGMGKSETAKAYAKTYRKEYTNQIYIFYSGSLQKDIASLEFVNDPFDATEDELFRQHNRFLRTLKEDTLLIIDNFNIESDPDPILAVVMKYSCHVLLTTRNLISGRESIYLDELDLGAQEALMQNLYKDAADHEHAISSIIFNVQNHTFAIELAARMLQKGIMTPEELSERLFFAPVDMSSSDKIKVSKDGETEKATYADHIRTLFGLYKLAPEYHDILRCMTLMPEKGASKKYFARWMGITNLNPVSELIEIGLIHEGEGHRISIHGIIQKLIIAELKPSISGCKNFLENIQYDCTLHGNDEPDYYDAIPEVIDKAILSLTCDEPMLLLRVVEDAYAYFDRPNTYVDMSFWLSFMESMIEKEGIGDVRDRILLLDYKASQARDDDDNEEALKYENEAASLITEVTADNALLYSNVHANLGTLYFMRGELDNARPHIEEGIRILQEFDLLYMHDAIPQTCLFAQLQAAYGNVDAALSILKKAGKVVAREISVYSTDYANIEETIGSILASAGKTRDAIDQFRNVLKAYAEIYEYDPECLCRICERLCTYFPKPDEARFSLLDNARSLCDKKLG</sequence>
<name>A0A1M6BN43_PSEXY</name>
<dbReference type="InterPro" id="IPR019734">
    <property type="entry name" value="TPR_rpt"/>
</dbReference>
<protein>
    <submittedName>
        <fullName evidence="1">Uncharacterized protein</fullName>
    </submittedName>
</protein>
<keyword evidence="2" id="KW-1185">Reference proteome</keyword>
<dbReference type="RefSeq" id="WP_072912350.1">
    <property type="nucleotide sequence ID" value="NZ_FQYQ01000002.1"/>
</dbReference>
<gene>
    <name evidence="1" type="ORF">SAMN02745725_00533</name>
</gene>
<dbReference type="SUPFAM" id="SSF52540">
    <property type="entry name" value="P-loop containing nucleoside triphosphate hydrolases"/>
    <property type="match status" value="1"/>
</dbReference>
<dbReference type="Proteomes" id="UP000184185">
    <property type="component" value="Unassembled WGS sequence"/>
</dbReference>
<evidence type="ECO:0000313" key="2">
    <source>
        <dbReference type="Proteomes" id="UP000184185"/>
    </source>
</evidence>
<organism evidence="1 2">
    <name type="scientific">Pseudobutyrivibrio xylanivorans DSM 14809</name>
    <dbReference type="NCBI Taxonomy" id="1123012"/>
    <lineage>
        <taxon>Bacteria</taxon>
        <taxon>Bacillati</taxon>
        <taxon>Bacillota</taxon>
        <taxon>Clostridia</taxon>
        <taxon>Lachnospirales</taxon>
        <taxon>Lachnospiraceae</taxon>
        <taxon>Pseudobutyrivibrio</taxon>
    </lineage>
</organism>
<evidence type="ECO:0000313" key="1">
    <source>
        <dbReference type="EMBL" id="SHI50149.1"/>
    </source>
</evidence>
<dbReference type="SMART" id="SM00028">
    <property type="entry name" value="TPR"/>
    <property type="match status" value="2"/>
</dbReference>
<dbReference type="InterPro" id="IPR011990">
    <property type="entry name" value="TPR-like_helical_dom_sf"/>
</dbReference>
<dbReference type="PANTHER" id="PTHR47691:SF3">
    <property type="entry name" value="HTH-TYPE TRANSCRIPTIONAL REGULATOR RV0890C-RELATED"/>
    <property type="match status" value="1"/>
</dbReference>
<proteinExistence type="predicted"/>